<dbReference type="Gene3D" id="3.30.40.10">
    <property type="entry name" value="Zinc/RING finger domain, C3HC4 (zinc finger)"/>
    <property type="match status" value="1"/>
</dbReference>
<dbReference type="Gene3D" id="2.60.120.680">
    <property type="entry name" value="GOLD domain"/>
    <property type="match status" value="1"/>
</dbReference>
<feature type="region of interest" description="Disordered" evidence="6">
    <location>
        <begin position="854"/>
        <end position="883"/>
    </location>
</feature>
<name>A0ABQ9EP37_TEGGR</name>
<dbReference type="SMART" id="SM00064">
    <property type="entry name" value="FYVE"/>
    <property type="match status" value="1"/>
</dbReference>
<reference evidence="9 10" key="1">
    <citation type="submission" date="2022-12" db="EMBL/GenBank/DDBJ databases">
        <title>Chromosome-level genome of Tegillarca granosa.</title>
        <authorList>
            <person name="Kim J."/>
        </authorList>
    </citation>
    <scope>NUCLEOTIDE SEQUENCE [LARGE SCALE GENOMIC DNA]</scope>
    <source>
        <strain evidence="9">Teg-2019</strain>
        <tissue evidence="9">Adductor muscle</tissue>
    </source>
</reference>
<keyword evidence="5" id="KW-0175">Coiled coil</keyword>
<dbReference type="InterPro" id="IPR009038">
    <property type="entry name" value="GOLD_dom"/>
</dbReference>
<dbReference type="CDD" id="cd15726">
    <property type="entry name" value="FYVE_FYCO1"/>
    <property type="match status" value="1"/>
</dbReference>
<feature type="domain" description="GOLD" evidence="8">
    <location>
        <begin position="1105"/>
        <end position="1209"/>
    </location>
</feature>
<evidence type="ECO:0000256" key="5">
    <source>
        <dbReference type="SAM" id="Coils"/>
    </source>
</evidence>
<evidence type="ECO:0000259" key="7">
    <source>
        <dbReference type="PROSITE" id="PS50178"/>
    </source>
</evidence>
<evidence type="ECO:0000259" key="8">
    <source>
        <dbReference type="PROSITE" id="PS50866"/>
    </source>
</evidence>
<feature type="region of interest" description="Disordered" evidence="6">
    <location>
        <begin position="424"/>
        <end position="453"/>
    </location>
</feature>
<feature type="compositionally biased region" description="Basic and acidic residues" evidence="6">
    <location>
        <begin position="854"/>
        <end position="872"/>
    </location>
</feature>
<dbReference type="SUPFAM" id="SSF57903">
    <property type="entry name" value="FYVE/PHD zinc finger"/>
    <property type="match status" value="1"/>
</dbReference>
<feature type="coiled-coil region" evidence="5">
    <location>
        <begin position="555"/>
        <end position="701"/>
    </location>
</feature>
<evidence type="ECO:0008006" key="11">
    <source>
        <dbReference type="Google" id="ProtNLM"/>
    </source>
</evidence>
<evidence type="ECO:0000256" key="3">
    <source>
        <dbReference type="ARBA" id="ARBA00022833"/>
    </source>
</evidence>
<evidence type="ECO:0000256" key="2">
    <source>
        <dbReference type="ARBA" id="ARBA00022771"/>
    </source>
</evidence>
<feature type="coiled-coil region" evidence="5">
    <location>
        <begin position="727"/>
        <end position="797"/>
    </location>
</feature>
<feature type="coiled-coil region" evidence="5">
    <location>
        <begin position="43"/>
        <end position="267"/>
    </location>
</feature>
<accession>A0ABQ9EP37</accession>
<keyword evidence="3" id="KW-0862">Zinc</keyword>
<dbReference type="EMBL" id="JARBDR010000793">
    <property type="protein sequence ID" value="KAJ8306998.1"/>
    <property type="molecule type" value="Genomic_DNA"/>
</dbReference>
<feature type="domain" description="FYVE-type" evidence="7">
    <location>
        <begin position="935"/>
        <end position="993"/>
    </location>
</feature>
<evidence type="ECO:0000313" key="9">
    <source>
        <dbReference type="EMBL" id="KAJ8306998.1"/>
    </source>
</evidence>
<protein>
    <recommendedName>
        <fullName evidence="11">FYVE and coiled-coil domain-containing protein 1</fullName>
    </recommendedName>
</protein>
<evidence type="ECO:0000313" key="10">
    <source>
        <dbReference type="Proteomes" id="UP001217089"/>
    </source>
</evidence>
<dbReference type="PROSITE" id="PS50866">
    <property type="entry name" value="GOLD"/>
    <property type="match status" value="1"/>
</dbReference>
<keyword evidence="10" id="KW-1185">Reference proteome</keyword>
<comment type="caution">
    <text evidence="9">The sequence shown here is derived from an EMBL/GenBank/DDBJ whole genome shotgun (WGS) entry which is preliminary data.</text>
</comment>
<dbReference type="PANTHER" id="PTHR46753">
    <property type="entry name" value="FYVE AND COILED-COIL DOMAIN-CONTAINING PROTEIN 1"/>
    <property type="match status" value="1"/>
</dbReference>
<feature type="region of interest" description="Disordered" evidence="6">
    <location>
        <begin position="1"/>
        <end position="26"/>
    </location>
</feature>
<proteinExistence type="predicted"/>
<dbReference type="InterPro" id="IPR047337">
    <property type="entry name" value="FYVE_FYCO1"/>
</dbReference>
<evidence type="ECO:0000256" key="1">
    <source>
        <dbReference type="ARBA" id="ARBA00022723"/>
    </source>
</evidence>
<dbReference type="InterPro" id="IPR000306">
    <property type="entry name" value="Znf_FYVE"/>
</dbReference>
<sequence length="1214" mass="140876">MVKDIISTHSTTDLDSSRYGLSSTPNDSVDHLTHELSISESMRSDLSDKIEALEHQKTSFQQSIMETKKELDGTQSQHDRLTLEVEAREKAWIDKEKMYETQLKNSNNATNKMTVQINTLEEKLQKSENSRKDSESGTISKISELESIKNEFQLQIRTLTQDLESSNASDSKHVQIISNMEDKIKDLEKRNSELLQKIESVLVDKSMEASSQIDSTVKLQEVLVNLKEEETERLKLKLEKEQMISVLEKTQAENEELKYKLSSLEESTATEKENLKSQVPPKIEDESFKDPVSTLWVNVQGKCLQLKELQEGNSKLVNDKLSLQQKVDDQGKQLCELKENLSSLQLQYQSICDHEKLSQQEKVTLEQKIENLSIETDAKSKELEKRMAELQNLNKVCEQLRSENESSREEINKKLEEIVTLKDKTSKSEERLQQSEETAKQNSEKQQKISEKIKDQKKLIKENKDTILKLESRLKETEDLKENVVREKENAQQENESLKKEITDLQTALEKQKSVIENNDKLITQKKDEKHKMESKYKEIQTILFDSEQKFDVLKYEKENQEKEHNKVLDQLEKERKNLTNNLEEALSDLRSIKEQLNNTSTELENAYHEKERIENEKEQVILSKAKLESLLAEFTEKTQKLDAELEVRTQDLEDVKCKFSNLEVDNENLQKDRTKSQEELENLRTEFDAVKSKKDEELKQLNNIQLDLSDKLFNLNEENCRINELLEKTKKEKEILLKEKTDIQNHVTNLESEIEKKNSELSEAMDNLKHSLEEKEKQYEEEIKKIEIEKQLEIESLKQENSAMQFQLSSEQMQHEEALQTYSAQEAGISDMKEKLLEQESLIENLEQEMKEIKSVRDEEQEKQKQQRKLDQTQSEDSSIQQKQEEEIAMLKSDTTQLKKKLVKLIKEKDTLWQKTDRLAFQQKIQATEKWMDDSKVTNCMGCNAEFSFTLRKHHCRVCGRIFCYNCSNNWIMTAHSSKKERACNGCYIRQSQLEDNSSLTGVDSEDDLEKSVTLPKMYKSMKDAPTTKPEETTEETRTYNETDELKTAKQARTGSEDMFHLISDEEIAKSLTLSNDEPEVETDPNLTRSLAISTEELEKGEVNSCNEIWIKPGKSFAVPILVENINTALCWEFKSHPKDVVFSVCFQPDNKTKLSDAQTLVPSCKCDSHKQAVKGELTAKQVGIYTLVFDNTYSRLTSKKIEYALWSKKSTS</sequence>
<dbReference type="PANTHER" id="PTHR46753:SF2">
    <property type="entry name" value="FYVE AND COILED-COIL DOMAIN-CONTAINING PROTEIN 1"/>
    <property type="match status" value="1"/>
</dbReference>
<dbReference type="InterPro" id="IPR013083">
    <property type="entry name" value="Znf_RING/FYVE/PHD"/>
</dbReference>
<keyword evidence="2 4" id="KW-0863">Zinc-finger</keyword>
<keyword evidence="1" id="KW-0479">Metal-binding</keyword>
<organism evidence="9 10">
    <name type="scientific">Tegillarca granosa</name>
    <name type="common">Malaysian cockle</name>
    <name type="synonym">Anadara granosa</name>
    <dbReference type="NCBI Taxonomy" id="220873"/>
    <lineage>
        <taxon>Eukaryota</taxon>
        <taxon>Metazoa</taxon>
        <taxon>Spiralia</taxon>
        <taxon>Lophotrochozoa</taxon>
        <taxon>Mollusca</taxon>
        <taxon>Bivalvia</taxon>
        <taxon>Autobranchia</taxon>
        <taxon>Pteriomorphia</taxon>
        <taxon>Arcoida</taxon>
        <taxon>Arcoidea</taxon>
        <taxon>Arcidae</taxon>
        <taxon>Tegillarca</taxon>
    </lineage>
</organism>
<dbReference type="InterPro" id="IPR011011">
    <property type="entry name" value="Znf_FYVE_PHD"/>
</dbReference>
<dbReference type="PROSITE" id="PS50178">
    <property type="entry name" value="ZF_FYVE"/>
    <property type="match status" value="1"/>
</dbReference>
<gene>
    <name evidence="9" type="ORF">KUTeg_015082</name>
</gene>
<dbReference type="Proteomes" id="UP001217089">
    <property type="component" value="Unassembled WGS sequence"/>
</dbReference>
<dbReference type="Pfam" id="PF01363">
    <property type="entry name" value="FYVE"/>
    <property type="match status" value="1"/>
</dbReference>
<feature type="compositionally biased region" description="Polar residues" evidence="6">
    <location>
        <begin position="874"/>
        <end position="883"/>
    </location>
</feature>
<dbReference type="InterPro" id="IPR036598">
    <property type="entry name" value="GOLD_dom_sf"/>
</dbReference>
<evidence type="ECO:0000256" key="4">
    <source>
        <dbReference type="PROSITE-ProRule" id="PRU00091"/>
    </source>
</evidence>
<dbReference type="InterPro" id="IPR017455">
    <property type="entry name" value="Znf_FYVE-rel"/>
</dbReference>
<feature type="compositionally biased region" description="Polar residues" evidence="6">
    <location>
        <begin position="7"/>
        <end position="26"/>
    </location>
</feature>
<evidence type="ECO:0000256" key="6">
    <source>
        <dbReference type="SAM" id="MobiDB-lite"/>
    </source>
</evidence>
<dbReference type="SUPFAM" id="SSF101576">
    <property type="entry name" value="Supernatant protein factor (SPF), C-terminal domain"/>
    <property type="match status" value="1"/>
</dbReference>